<protein>
    <recommendedName>
        <fullName evidence="8">Solute carrier organic anion transporter family member</fullName>
    </recommendedName>
</protein>
<name>A0AAV2PKD4_MEGNR</name>
<feature type="transmembrane region" description="Helical" evidence="8">
    <location>
        <begin position="519"/>
        <end position="538"/>
    </location>
</feature>
<dbReference type="GO" id="GO:0016323">
    <property type="term" value="C:basolateral plasma membrane"/>
    <property type="evidence" value="ECO:0007669"/>
    <property type="project" value="TreeGrafter"/>
</dbReference>
<feature type="region of interest" description="Disordered" evidence="9">
    <location>
        <begin position="1"/>
        <end position="47"/>
    </location>
</feature>
<dbReference type="AlphaFoldDB" id="A0AAV2PKD4"/>
<comment type="subcellular location">
    <subcellularLocation>
        <location evidence="1 8">Cell membrane</location>
        <topology evidence="1 8">Multi-pass membrane protein</topology>
    </subcellularLocation>
</comment>
<accession>A0AAV2PKD4</accession>
<evidence type="ECO:0000256" key="4">
    <source>
        <dbReference type="ARBA" id="ARBA00022692"/>
    </source>
</evidence>
<keyword evidence="5 8" id="KW-1133">Transmembrane helix</keyword>
<keyword evidence="12" id="KW-1185">Reference proteome</keyword>
<dbReference type="Pfam" id="PF03137">
    <property type="entry name" value="OATP"/>
    <property type="match status" value="1"/>
</dbReference>
<feature type="transmembrane region" description="Helical" evidence="8">
    <location>
        <begin position="312"/>
        <end position="336"/>
    </location>
</feature>
<dbReference type="GO" id="GO:0015347">
    <property type="term" value="F:sodium-independent organic anion transmembrane transporter activity"/>
    <property type="evidence" value="ECO:0007669"/>
    <property type="project" value="TreeGrafter"/>
</dbReference>
<feature type="transmembrane region" description="Helical" evidence="8">
    <location>
        <begin position="489"/>
        <end position="507"/>
    </location>
</feature>
<keyword evidence="6 8" id="KW-0472">Membrane</keyword>
<evidence type="ECO:0000259" key="10">
    <source>
        <dbReference type="PROSITE" id="PS51465"/>
    </source>
</evidence>
<feature type="transmembrane region" description="Helical" evidence="8">
    <location>
        <begin position="448"/>
        <end position="469"/>
    </location>
</feature>
<feature type="compositionally biased region" description="Basic and acidic residues" evidence="9">
    <location>
        <begin position="23"/>
        <end position="44"/>
    </location>
</feature>
<proteinExistence type="inferred from homology"/>
<keyword evidence="7" id="KW-1015">Disulfide bond</keyword>
<dbReference type="InterPro" id="IPR004156">
    <property type="entry name" value="OATP"/>
</dbReference>
<dbReference type="GO" id="GO:0043252">
    <property type="term" value="P:sodium-independent organic anion transport"/>
    <property type="evidence" value="ECO:0007669"/>
    <property type="project" value="TreeGrafter"/>
</dbReference>
<sequence>MENGSFAPDESITTHQNGVGRLEGNDGKIENGGKKEGVKIENGGRDATSVDEELKEKKVGILCGAAGIYPTWIQGLARPRVFLLVYCLQQVTLGACNSFFVGANTSIEKHFNYKSSDIGLIMLLSEIGPFLFTMLLSYWGGQGNRPRWMGIGPIISSFGIFMCYLIYLIFPAPALSESGSIDDKSKKFCRPKEEISFSPLEPGSSNSSITYSITGEEEEFTDICFEPNGGAGFMWVVAHTLIGMGTAVTYTVGASYLDDNISKNDAPIYFGVTLAVRILGPLIGFVTAGRLLRIYVNPSQSYGITPKDPRWIGAWWIGPLIFSVLMFLMSFLLLLFPEKMIRGSGSRSSSNNNSDRMSILFSKNSVNPASKTEIDNQSQDEGVNKNKVLNTMNGNGTNQVTKHQNGHIKEDQFKTKEDKIDHFGLKSLKQDLQGLLQMLKKLVKNKPLMYLIISDFCAFLGILGLIFWLPKYLEHQFRVSKSKSAQYAGISSTVSIIFGVVGGCVWIRRCHPSAKTVSFVMGTCSFIYAISLIGLMFVTCDFNDDQPGILSPDKSSLELYRGCSSSACDCGKAEFIPVCVEDGSIKLTYFSPCHAGCPVIPDQPSNATEFFNCTCGSPNAKVTTGYCRDTCSGFIFYNIYTMIVKSFVSIGAIGGLLITMRCVTPEEKPVALGIKTTLISLVVMVNPLVFAKLTDSSCLVWSEACGENGSCWIYNADDLGYKLHGCAAVLFIISGIFEFLLAFNVGDLKLMDEPKKSLGATPSTTTTGRFGINSLRNFSQRTLTSSVSVNTTSSSANNSIRSVNTKEELKIEETIPESDDVFSEDNGEVISENSVNESNINDKTVLPSDIVKQTGV</sequence>
<dbReference type="CDD" id="cd17336">
    <property type="entry name" value="MFS_SLCO_OATP"/>
    <property type="match status" value="1"/>
</dbReference>
<evidence type="ECO:0000313" key="12">
    <source>
        <dbReference type="Proteomes" id="UP001497623"/>
    </source>
</evidence>
<dbReference type="Gene3D" id="1.20.1250.20">
    <property type="entry name" value="MFS general substrate transporter like domains"/>
    <property type="match status" value="1"/>
</dbReference>
<evidence type="ECO:0000256" key="2">
    <source>
        <dbReference type="ARBA" id="ARBA00009657"/>
    </source>
</evidence>
<feature type="transmembrane region" description="Helical" evidence="8">
    <location>
        <begin position="269"/>
        <end position="292"/>
    </location>
</feature>
<dbReference type="EMBL" id="CAXKWB010000150">
    <property type="protein sequence ID" value="CAL4059519.1"/>
    <property type="molecule type" value="Genomic_DNA"/>
</dbReference>
<comment type="similarity">
    <text evidence="2 8">Belongs to the organo anion transporter (TC 2.A.60) family.</text>
</comment>
<feature type="transmembrane region" description="Helical" evidence="8">
    <location>
        <begin position="727"/>
        <end position="746"/>
    </location>
</feature>
<feature type="transmembrane region" description="Helical" evidence="8">
    <location>
        <begin position="670"/>
        <end position="691"/>
    </location>
</feature>
<comment type="caution">
    <text evidence="11">The sequence shown here is derived from an EMBL/GenBank/DDBJ whole genome shotgun (WGS) entry which is preliminary data.</text>
</comment>
<evidence type="ECO:0000256" key="9">
    <source>
        <dbReference type="SAM" id="MobiDB-lite"/>
    </source>
</evidence>
<feature type="transmembrane region" description="Helical" evidence="8">
    <location>
        <begin position="120"/>
        <end position="139"/>
    </location>
</feature>
<evidence type="ECO:0000256" key="8">
    <source>
        <dbReference type="RuleBase" id="RU362056"/>
    </source>
</evidence>
<dbReference type="PANTHER" id="PTHR11388:SF76">
    <property type="entry name" value="SOLUTE CARRIER ORGANIC ANION TRANSPORTER FAMILY MEMBER"/>
    <property type="match status" value="1"/>
</dbReference>
<keyword evidence="3" id="KW-1003">Cell membrane</keyword>
<dbReference type="PANTHER" id="PTHR11388">
    <property type="entry name" value="ORGANIC ANION TRANSPORTER"/>
    <property type="match status" value="1"/>
</dbReference>
<feature type="transmembrane region" description="Helical" evidence="8">
    <location>
        <begin position="81"/>
        <end position="100"/>
    </location>
</feature>
<keyword evidence="4 8" id="KW-0812">Transmembrane</keyword>
<keyword evidence="8" id="KW-0406">Ion transport</keyword>
<evidence type="ECO:0000256" key="1">
    <source>
        <dbReference type="ARBA" id="ARBA00004651"/>
    </source>
</evidence>
<feature type="domain" description="Kazal-like" evidence="10">
    <location>
        <begin position="557"/>
        <end position="617"/>
    </location>
</feature>
<reference evidence="11 12" key="1">
    <citation type="submission" date="2024-05" db="EMBL/GenBank/DDBJ databases">
        <authorList>
            <person name="Wallberg A."/>
        </authorList>
    </citation>
    <scope>NUCLEOTIDE SEQUENCE [LARGE SCALE GENOMIC DNA]</scope>
</reference>
<keyword evidence="8" id="KW-0813">Transport</keyword>
<dbReference type="GO" id="GO:0006811">
    <property type="term" value="P:monoatomic ion transport"/>
    <property type="evidence" value="ECO:0007669"/>
    <property type="project" value="UniProtKB-KW"/>
</dbReference>
<evidence type="ECO:0000313" key="11">
    <source>
        <dbReference type="EMBL" id="CAL4059519.1"/>
    </source>
</evidence>
<dbReference type="PROSITE" id="PS51465">
    <property type="entry name" value="KAZAL_2"/>
    <property type="match status" value="1"/>
</dbReference>
<feature type="transmembrane region" description="Helical" evidence="8">
    <location>
        <begin position="233"/>
        <end position="257"/>
    </location>
</feature>
<dbReference type="InterPro" id="IPR002350">
    <property type="entry name" value="Kazal_dom"/>
</dbReference>
<evidence type="ECO:0000256" key="3">
    <source>
        <dbReference type="ARBA" id="ARBA00022475"/>
    </source>
</evidence>
<organism evidence="11 12">
    <name type="scientific">Meganyctiphanes norvegica</name>
    <name type="common">Northern krill</name>
    <name type="synonym">Thysanopoda norvegica</name>
    <dbReference type="NCBI Taxonomy" id="48144"/>
    <lineage>
        <taxon>Eukaryota</taxon>
        <taxon>Metazoa</taxon>
        <taxon>Ecdysozoa</taxon>
        <taxon>Arthropoda</taxon>
        <taxon>Crustacea</taxon>
        <taxon>Multicrustacea</taxon>
        <taxon>Malacostraca</taxon>
        <taxon>Eumalacostraca</taxon>
        <taxon>Eucarida</taxon>
        <taxon>Euphausiacea</taxon>
        <taxon>Euphausiidae</taxon>
        <taxon>Meganyctiphanes</taxon>
    </lineage>
</organism>
<evidence type="ECO:0000256" key="6">
    <source>
        <dbReference type="ARBA" id="ARBA00023136"/>
    </source>
</evidence>
<evidence type="ECO:0000256" key="7">
    <source>
        <dbReference type="ARBA" id="ARBA00023157"/>
    </source>
</evidence>
<dbReference type="InterPro" id="IPR036259">
    <property type="entry name" value="MFS_trans_sf"/>
</dbReference>
<dbReference type="SUPFAM" id="SSF103473">
    <property type="entry name" value="MFS general substrate transporter"/>
    <property type="match status" value="1"/>
</dbReference>
<gene>
    <name evidence="11" type="ORF">MNOR_LOCUS641</name>
</gene>
<evidence type="ECO:0000256" key="5">
    <source>
        <dbReference type="ARBA" id="ARBA00022989"/>
    </source>
</evidence>
<dbReference type="NCBIfam" id="TIGR00805">
    <property type="entry name" value="oat"/>
    <property type="match status" value="1"/>
</dbReference>
<feature type="transmembrane region" description="Helical" evidence="8">
    <location>
        <begin position="634"/>
        <end position="658"/>
    </location>
</feature>
<feature type="transmembrane region" description="Helical" evidence="8">
    <location>
        <begin position="151"/>
        <end position="170"/>
    </location>
</feature>
<dbReference type="Proteomes" id="UP001497623">
    <property type="component" value="Unassembled WGS sequence"/>
</dbReference>